<name>A0A1E3NUE2_WICAA</name>
<dbReference type="OrthoDB" id="299997at2759"/>
<accession>A0A1E3NUE2</accession>
<feature type="compositionally biased region" description="Low complexity" evidence="1">
    <location>
        <begin position="56"/>
        <end position="68"/>
    </location>
</feature>
<evidence type="ECO:0000256" key="1">
    <source>
        <dbReference type="SAM" id="MobiDB-lite"/>
    </source>
</evidence>
<dbReference type="RefSeq" id="XP_019035953.1">
    <property type="nucleotide sequence ID" value="XM_019183953.1"/>
</dbReference>
<feature type="region of interest" description="Disordered" evidence="1">
    <location>
        <begin position="56"/>
        <end position="96"/>
    </location>
</feature>
<reference evidence="2 3" key="1">
    <citation type="journal article" date="2016" name="Proc. Natl. Acad. Sci. U.S.A.">
        <title>Comparative genomics of biotechnologically important yeasts.</title>
        <authorList>
            <person name="Riley R."/>
            <person name="Haridas S."/>
            <person name="Wolfe K.H."/>
            <person name="Lopes M.R."/>
            <person name="Hittinger C.T."/>
            <person name="Goeker M."/>
            <person name="Salamov A.A."/>
            <person name="Wisecaver J.H."/>
            <person name="Long T.M."/>
            <person name="Calvey C.H."/>
            <person name="Aerts A.L."/>
            <person name="Barry K.W."/>
            <person name="Choi C."/>
            <person name="Clum A."/>
            <person name="Coughlan A.Y."/>
            <person name="Deshpande S."/>
            <person name="Douglass A.P."/>
            <person name="Hanson S.J."/>
            <person name="Klenk H.-P."/>
            <person name="LaButti K.M."/>
            <person name="Lapidus A."/>
            <person name="Lindquist E.A."/>
            <person name="Lipzen A.M."/>
            <person name="Meier-Kolthoff J.P."/>
            <person name="Ohm R.A."/>
            <person name="Otillar R.P."/>
            <person name="Pangilinan J.L."/>
            <person name="Peng Y."/>
            <person name="Rokas A."/>
            <person name="Rosa C.A."/>
            <person name="Scheuner C."/>
            <person name="Sibirny A.A."/>
            <person name="Slot J.C."/>
            <person name="Stielow J.B."/>
            <person name="Sun H."/>
            <person name="Kurtzman C.P."/>
            <person name="Blackwell M."/>
            <person name="Grigoriev I.V."/>
            <person name="Jeffries T.W."/>
        </authorList>
    </citation>
    <scope>NUCLEOTIDE SEQUENCE [LARGE SCALE GENOMIC DNA]</scope>
    <source>
        <strain evidence="3">ATCC 58044 / CBS 1984 / NCYC 433 / NRRL Y-366-8</strain>
    </source>
</reference>
<dbReference type="EMBL" id="KV454215">
    <property type="protein sequence ID" value="ODQ56746.1"/>
    <property type="molecule type" value="Genomic_DNA"/>
</dbReference>
<protein>
    <submittedName>
        <fullName evidence="2">Uncharacterized protein</fullName>
    </submittedName>
</protein>
<feature type="compositionally biased region" description="Low complexity" evidence="1">
    <location>
        <begin position="11"/>
        <end position="42"/>
    </location>
</feature>
<dbReference type="STRING" id="683960.A0A1E3NUE2"/>
<dbReference type="AlphaFoldDB" id="A0A1E3NUE2"/>
<feature type="region of interest" description="Disordered" evidence="1">
    <location>
        <begin position="117"/>
        <end position="170"/>
    </location>
</feature>
<proteinExistence type="predicted"/>
<evidence type="ECO:0000313" key="2">
    <source>
        <dbReference type="EMBL" id="ODQ56746.1"/>
    </source>
</evidence>
<dbReference type="GeneID" id="30201199"/>
<dbReference type="Proteomes" id="UP000094112">
    <property type="component" value="Unassembled WGS sequence"/>
</dbReference>
<feature type="compositionally biased region" description="Polar residues" evidence="1">
    <location>
        <begin position="69"/>
        <end position="96"/>
    </location>
</feature>
<feature type="region of interest" description="Disordered" evidence="1">
    <location>
        <begin position="309"/>
        <end position="373"/>
    </location>
</feature>
<organism evidence="2 3">
    <name type="scientific">Wickerhamomyces anomalus (strain ATCC 58044 / CBS 1984 / NCYC 433 / NRRL Y-366-8)</name>
    <name type="common">Yeast</name>
    <name type="synonym">Hansenula anomala</name>
    <dbReference type="NCBI Taxonomy" id="683960"/>
    <lineage>
        <taxon>Eukaryota</taxon>
        <taxon>Fungi</taxon>
        <taxon>Dikarya</taxon>
        <taxon>Ascomycota</taxon>
        <taxon>Saccharomycotina</taxon>
        <taxon>Saccharomycetes</taxon>
        <taxon>Phaffomycetales</taxon>
        <taxon>Wickerhamomycetaceae</taxon>
        <taxon>Wickerhamomyces</taxon>
    </lineage>
</organism>
<evidence type="ECO:0000313" key="3">
    <source>
        <dbReference type="Proteomes" id="UP000094112"/>
    </source>
</evidence>
<feature type="compositionally biased region" description="Acidic residues" evidence="1">
    <location>
        <begin position="828"/>
        <end position="843"/>
    </location>
</feature>
<dbReference type="Gene3D" id="3.40.50.11070">
    <property type="entry name" value="Protein Ste5, Fus3-binding domain"/>
    <property type="match status" value="1"/>
</dbReference>
<feature type="compositionally biased region" description="Polar residues" evidence="1">
    <location>
        <begin position="310"/>
        <end position="358"/>
    </location>
</feature>
<keyword evidence="3" id="KW-1185">Reference proteome</keyword>
<feature type="region of interest" description="Disordered" evidence="1">
    <location>
        <begin position="774"/>
        <end position="885"/>
    </location>
</feature>
<feature type="compositionally biased region" description="Polar residues" evidence="1">
    <location>
        <begin position="845"/>
        <end position="868"/>
    </location>
</feature>
<dbReference type="InterPro" id="IPR038382">
    <property type="entry name" value="Ste5_C_sf"/>
</dbReference>
<feature type="compositionally biased region" description="Acidic residues" evidence="1">
    <location>
        <begin position="795"/>
        <end position="811"/>
    </location>
</feature>
<feature type="compositionally biased region" description="Acidic residues" evidence="1">
    <location>
        <begin position="774"/>
        <end position="787"/>
    </location>
</feature>
<sequence length="932" mass="103527">MTYSEPKTPFTHSSTTSSARSTPKSSSTAHHISSINNSGKSSSKWAKFQEKFHSYSSSKSTHQSIHHSPSTNTSFSHSVPHINTSFTPSGNSSFESPQDYLKNLSLDESTISPILNLPGGTTPVSSSSTLHSAFTIPPNRTTSLPKSDLIGTPPPPPTQRPSPNSSFATPPKVKPFIYSKSSSTSNTPRNKKSLVNEKCCFCEELLSSKFSTGEKVIELNCGDTCHEECLWLLINATADDNDDESNTKTSDPNKIFPDCESCGKLAIPLDDTITDSIISKILLSTPPKLRQVSNSSSSDSLIISSNFQSQMLSPRSRPPSSAVTSAKNHKYQSLSLSNRNQKDLSIQIPTSKSLRNHQSNSSRHKSTSRGSSISAMSSIISSVSRSPSPTKTMGRITTNDTLTLSENGKLNKIPLAMLRSEYICHLIKNLQSNYDTNLKESEIDSFGYLRLVDNLLISQNGEVFKNYNVYLFQYNLLLVDLNYSNIEVFKLLKTPKISTPTSTILKINVVSKSNDESCSLYLSQKYNKILQKWIAGLCDYEFIFNSDNLSSTITLPEESSKLDQQSNWEPIAPHTIQSNEHGNDPNQMTIPVLLSPIKLEGKSTASTPITPTKSFFQKTSHLIIIIDHEKSINNQNVIITLTNIIKALSLKFKSLNVICSSSQFENAYCMTSSSLSIDGLSSKIGKINNDSGKNVNQCIEEIIDGAENTEDFNTLIISNNLTKNSLSSIILANQLIIQIQSYNSAKLSPRDNLIKLDTWDKIMEMLVTRYELSFDDDSDSDYDDNSENDANSSDSDFDSDFEQSDDDDNDNDSINSDLFEEKYKNYNDQDEINDNNNDDEDELPSLNSNDELVSNNSSDAQHLSPVSSENNDKTNEFNNNENRTALKTHNSRWSTLFKDIDDALLYNGIQGSYNKKERKSNLVSVQLYDINY</sequence>
<gene>
    <name evidence="2" type="ORF">WICANDRAFT_65628</name>
</gene>
<feature type="region of interest" description="Disordered" evidence="1">
    <location>
        <begin position="1"/>
        <end position="42"/>
    </location>
</feature>